<name>B2KDJ2_ELUMP</name>
<evidence type="ECO:0000256" key="1">
    <source>
        <dbReference type="ARBA" id="ARBA00005209"/>
    </source>
</evidence>
<keyword evidence="7 10" id="KW-0479">Metal-binding</keyword>
<comment type="pathway">
    <text evidence="1 7 8">Purine metabolism; IMP biosynthesis via de novo pathway; N(1)-(5-phospho-D-ribosyl)glycinamide from 5-phospho-alpha-D-ribose 1-diphosphate: step 1/2.</text>
</comment>
<keyword evidence="14" id="KW-1185">Reference proteome</keyword>
<feature type="binding site" evidence="7 11">
    <location>
        <position position="237"/>
    </location>
    <ligand>
        <name>[4Fe-4S] cluster</name>
        <dbReference type="ChEBI" id="CHEBI:49883"/>
    </ligand>
</feature>
<dbReference type="HOGENOM" id="CLU_022389_3_1_0"/>
<feature type="binding site" evidence="7 10">
    <location>
        <position position="285"/>
    </location>
    <ligand>
        <name>Mg(2+)</name>
        <dbReference type="ChEBI" id="CHEBI:18420"/>
    </ligand>
</feature>
<dbReference type="GO" id="GO:0006189">
    <property type="term" value="P:'de novo' IMP biosynthetic process"/>
    <property type="evidence" value="ECO:0007669"/>
    <property type="project" value="UniProtKB-UniRule"/>
</dbReference>
<dbReference type="HAMAP" id="MF_01931">
    <property type="entry name" value="PurF"/>
    <property type="match status" value="1"/>
</dbReference>
<evidence type="ECO:0000256" key="4">
    <source>
        <dbReference type="ARBA" id="ARBA00022679"/>
    </source>
</evidence>
<dbReference type="SUPFAM" id="SSF56235">
    <property type="entry name" value="N-terminal nucleophile aminohydrolases (Ntn hydrolases)"/>
    <property type="match status" value="1"/>
</dbReference>
<gene>
    <name evidence="7" type="primary">purF</name>
    <name evidence="13" type="ordered locus">Emin_1035</name>
</gene>
<dbReference type="GO" id="GO:0009113">
    <property type="term" value="P:purine nucleobase biosynthetic process"/>
    <property type="evidence" value="ECO:0007669"/>
    <property type="project" value="UniProtKB-UniRule"/>
</dbReference>
<keyword evidence="3 7" id="KW-0328">Glycosyltransferase</keyword>
<dbReference type="Pfam" id="PF13522">
    <property type="entry name" value="GATase_6"/>
    <property type="match status" value="1"/>
</dbReference>
<dbReference type="KEGG" id="emi:Emin_1035"/>
<dbReference type="GO" id="GO:0051539">
    <property type="term" value="F:4 iron, 4 sulfur cluster binding"/>
    <property type="evidence" value="ECO:0007669"/>
    <property type="project" value="UniProtKB-KW"/>
</dbReference>
<dbReference type="GO" id="GO:0000287">
    <property type="term" value="F:magnesium ion binding"/>
    <property type="evidence" value="ECO:0007669"/>
    <property type="project" value="UniProtKB-UniRule"/>
</dbReference>
<evidence type="ECO:0000259" key="12">
    <source>
        <dbReference type="PROSITE" id="PS51278"/>
    </source>
</evidence>
<evidence type="ECO:0000256" key="2">
    <source>
        <dbReference type="ARBA" id="ARBA00010138"/>
    </source>
</evidence>
<evidence type="ECO:0000256" key="9">
    <source>
        <dbReference type="PIRSR" id="PIRSR000485-1"/>
    </source>
</evidence>
<keyword evidence="6 7" id="KW-0315">Glutamine amidotransferase</keyword>
<dbReference type="SUPFAM" id="SSF53271">
    <property type="entry name" value="PRTase-like"/>
    <property type="match status" value="1"/>
</dbReference>
<evidence type="ECO:0000313" key="14">
    <source>
        <dbReference type="Proteomes" id="UP000001029"/>
    </source>
</evidence>
<dbReference type="GO" id="GO:0004044">
    <property type="term" value="F:amidophosphoribosyltransferase activity"/>
    <property type="evidence" value="ECO:0007669"/>
    <property type="project" value="UniProtKB-UniRule"/>
</dbReference>
<dbReference type="InterPro" id="IPR029057">
    <property type="entry name" value="PRTase-like"/>
</dbReference>
<dbReference type="CDD" id="cd06223">
    <property type="entry name" value="PRTases_typeI"/>
    <property type="match status" value="1"/>
</dbReference>
<comment type="cofactor">
    <cofactor evidence="7 11">
        <name>[4Fe-4S] cluster</name>
        <dbReference type="ChEBI" id="CHEBI:49883"/>
    </cofactor>
    <text evidence="7 11">Binds 1 [4Fe-4S] cluster per subunit.</text>
</comment>
<reference evidence="13 14" key="1">
    <citation type="journal article" date="2009" name="Appl. Environ. Microbiol.">
        <title>Genomic analysis of 'Elusimicrobium minutum,' the first cultivated representative of the phylum 'Elusimicrobia' (formerly termite group 1).</title>
        <authorList>
            <person name="Herlemann D.P.R."/>
            <person name="Geissinger O."/>
            <person name="Ikeda-Ohtsubo W."/>
            <person name="Kunin V."/>
            <person name="Sun H."/>
            <person name="Lapidus A."/>
            <person name="Hugenholtz P."/>
            <person name="Brune A."/>
        </authorList>
    </citation>
    <scope>NUCLEOTIDE SEQUENCE [LARGE SCALE GENOMIC DNA]</scope>
    <source>
        <strain evidence="13 14">Pei191</strain>
    </source>
</reference>
<comment type="catalytic activity">
    <reaction evidence="7 8">
        <text>5-phospho-beta-D-ribosylamine + L-glutamate + diphosphate = 5-phospho-alpha-D-ribose 1-diphosphate + L-glutamine + H2O</text>
        <dbReference type="Rhea" id="RHEA:14905"/>
        <dbReference type="ChEBI" id="CHEBI:15377"/>
        <dbReference type="ChEBI" id="CHEBI:29985"/>
        <dbReference type="ChEBI" id="CHEBI:33019"/>
        <dbReference type="ChEBI" id="CHEBI:58017"/>
        <dbReference type="ChEBI" id="CHEBI:58359"/>
        <dbReference type="ChEBI" id="CHEBI:58681"/>
        <dbReference type="EC" id="2.4.2.14"/>
    </reaction>
</comment>
<accession>B2KDJ2</accession>
<dbReference type="InterPro" id="IPR000836">
    <property type="entry name" value="PRTase_dom"/>
</dbReference>
<sequence>MCGVFGVENNKDAANIVFQGLLSLQHRGQESAGIISSDTKNNITRVHRGMGNVSYVFKPEYLAGLNGDIAVGHVRYATGGKSSLENTQPFWFDCKHGRVILAHNGNIANDKQLAFMLQKTGAIFAHSSDSEHIMHMIEREKGDLETALPKALKKLNGAYALILLQGSKMIGVRDPHGIRSLVLGKLGKSYILTSETIAVELLGGKVIKELAPGEIITIQKGKIKKSYIFDKKDKAVCVFEQVYFSMPASRVQGQEVAVSRMAMGAQLARQMKGIKADIAMPVPDSGMFAALGFAKESGIDFEQGLVRNHYMGRSFIMPTQELREHLVKMKLFPIKTSIMGKKIVLVDDSLVRGTTSKKIVKLLKDCGAKEVHLALSAPKVISPCFYGIDTPTKKELMSTRMNEKDIAEFIGAESVTFIKINNMLAAVAGNEQNKKGKCGGYCAACFTGKYPTGLKV</sequence>
<evidence type="ECO:0000313" key="13">
    <source>
        <dbReference type="EMBL" id="ACC98588.1"/>
    </source>
</evidence>
<keyword evidence="7 11" id="KW-0411">Iron-sulfur</keyword>
<dbReference type="Gene3D" id="3.40.50.2020">
    <property type="match status" value="1"/>
</dbReference>
<evidence type="ECO:0000256" key="7">
    <source>
        <dbReference type="HAMAP-Rule" id="MF_01931"/>
    </source>
</evidence>
<feature type="binding site" evidence="7 11">
    <location>
        <position position="442"/>
    </location>
    <ligand>
        <name>[4Fe-4S] cluster</name>
        <dbReference type="ChEBI" id="CHEBI:49883"/>
    </ligand>
</feature>
<evidence type="ECO:0000256" key="8">
    <source>
        <dbReference type="PIRNR" id="PIRNR000485"/>
    </source>
</evidence>
<comment type="similarity">
    <text evidence="2 7 8">In the C-terminal section; belongs to the purine/pyrimidine phosphoribosyltransferase family.</text>
</comment>
<dbReference type="EMBL" id="CP001055">
    <property type="protein sequence ID" value="ACC98588.1"/>
    <property type="molecule type" value="Genomic_DNA"/>
</dbReference>
<keyword evidence="7 11" id="KW-0408">Iron</keyword>
<feature type="binding site" evidence="7 10">
    <location>
        <position position="347"/>
    </location>
    <ligand>
        <name>Mg(2+)</name>
        <dbReference type="ChEBI" id="CHEBI:18420"/>
    </ligand>
</feature>
<evidence type="ECO:0000256" key="11">
    <source>
        <dbReference type="PIRSR" id="PIRSR000485-3"/>
    </source>
</evidence>
<dbReference type="PANTHER" id="PTHR11907">
    <property type="entry name" value="AMIDOPHOSPHORIBOSYLTRANSFERASE"/>
    <property type="match status" value="1"/>
</dbReference>
<keyword evidence="7" id="KW-0004">4Fe-4S</keyword>
<dbReference type="InterPro" id="IPR029055">
    <property type="entry name" value="Ntn_hydrolases_N"/>
</dbReference>
<keyword evidence="7 10" id="KW-0460">Magnesium</keyword>
<comment type="function">
    <text evidence="7">Catalyzes the formation of phosphoribosylamine from phosphoribosylpyrophosphate (PRPP) and glutamine.</text>
</comment>
<dbReference type="OrthoDB" id="9801213at2"/>
<dbReference type="Gene3D" id="3.60.20.10">
    <property type="entry name" value="Glutamine Phosphoribosylpyrophosphate, subunit 1, domain 1"/>
    <property type="match status" value="1"/>
</dbReference>
<keyword evidence="5 7" id="KW-0658">Purine biosynthesis</keyword>
<dbReference type="MEROPS" id="C44.001"/>
<evidence type="ECO:0000256" key="6">
    <source>
        <dbReference type="ARBA" id="ARBA00022962"/>
    </source>
</evidence>
<dbReference type="AlphaFoldDB" id="B2KDJ2"/>
<dbReference type="Proteomes" id="UP000001029">
    <property type="component" value="Chromosome"/>
</dbReference>
<protein>
    <recommendedName>
        <fullName evidence="7">Amidophosphoribosyltransferase</fullName>
        <shortName evidence="7">ATase</shortName>
        <ecNumber evidence="7">2.4.2.14</ecNumber>
    </recommendedName>
    <alternativeName>
        <fullName evidence="7">Glutamine phosphoribosylpyrophosphate amidotransferase</fullName>
        <shortName evidence="7">GPATase</shortName>
    </alternativeName>
</protein>
<dbReference type="RefSeq" id="WP_012415203.1">
    <property type="nucleotide sequence ID" value="NC_010644.1"/>
</dbReference>
<dbReference type="NCBIfam" id="TIGR01134">
    <property type="entry name" value="purF"/>
    <property type="match status" value="1"/>
</dbReference>
<feature type="binding site" evidence="7 11">
    <location>
        <position position="445"/>
    </location>
    <ligand>
        <name>[4Fe-4S] cluster</name>
        <dbReference type="ChEBI" id="CHEBI:49883"/>
    </ligand>
</feature>
<proteinExistence type="inferred from homology"/>
<feature type="binding site" evidence="7 10">
    <location>
        <position position="348"/>
    </location>
    <ligand>
        <name>Mg(2+)</name>
        <dbReference type="ChEBI" id="CHEBI:18420"/>
    </ligand>
</feature>
<dbReference type="PIRSF" id="PIRSF000485">
    <property type="entry name" value="Amd_phspho_trans"/>
    <property type="match status" value="1"/>
</dbReference>
<organism evidence="13 14">
    <name type="scientific">Elusimicrobium minutum (strain Pei191)</name>
    <dbReference type="NCBI Taxonomy" id="445932"/>
    <lineage>
        <taxon>Bacteria</taxon>
        <taxon>Pseudomonadati</taxon>
        <taxon>Elusimicrobiota</taxon>
        <taxon>Elusimicrobia</taxon>
        <taxon>Elusimicrobiales</taxon>
        <taxon>Elusimicrobiaceae</taxon>
        <taxon>Elusimicrobium</taxon>
    </lineage>
</organism>
<keyword evidence="4 7" id="KW-0808">Transferase</keyword>
<evidence type="ECO:0000256" key="5">
    <source>
        <dbReference type="ARBA" id="ARBA00022755"/>
    </source>
</evidence>
<evidence type="ECO:0000256" key="3">
    <source>
        <dbReference type="ARBA" id="ARBA00022676"/>
    </source>
</evidence>
<evidence type="ECO:0000256" key="10">
    <source>
        <dbReference type="PIRSR" id="PIRSR000485-2"/>
    </source>
</evidence>
<dbReference type="PROSITE" id="PS51278">
    <property type="entry name" value="GATASE_TYPE_2"/>
    <property type="match status" value="1"/>
</dbReference>
<dbReference type="EC" id="2.4.2.14" evidence="7"/>
<dbReference type="InterPro" id="IPR005854">
    <property type="entry name" value="PurF"/>
</dbReference>
<comment type="cofactor">
    <cofactor evidence="7 10">
        <name>Mg(2+)</name>
        <dbReference type="ChEBI" id="CHEBI:18420"/>
    </cofactor>
    <text evidence="7 10">Binds 1 Mg(2+) ion per subunit.</text>
</comment>
<dbReference type="InterPro" id="IPR017932">
    <property type="entry name" value="GATase_2_dom"/>
</dbReference>
<feature type="binding site" evidence="7 11">
    <location>
        <position position="384"/>
    </location>
    <ligand>
        <name>[4Fe-4S] cluster</name>
        <dbReference type="ChEBI" id="CHEBI:49883"/>
    </ligand>
</feature>
<dbReference type="Pfam" id="PF00156">
    <property type="entry name" value="Pribosyltran"/>
    <property type="match status" value="1"/>
</dbReference>
<dbReference type="STRING" id="445932.Emin_1035"/>
<dbReference type="UniPathway" id="UPA00074">
    <property type="reaction ID" value="UER00124"/>
</dbReference>
<feature type="domain" description="Glutamine amidotransferase type-2" evidence="12">
    <location>
        <begin position="2"/>
        <end position="221"/>
    </location>
</feature>
<feature type="active site" description="Nucleophile" evidence="7 9">
    <location>
        <position position="2"/>
    </location>
</feature>